<dbReference type="PANTHER" id="PTHR43855:SF1">
    <property type="entry name" value="THIOSULFATE SULFURTRANSFERASE"/>
    <property type="match status" value="1"/>
</dbReference>
<keyword evidence="3" id="KW-0808">Transferase</keyword>
<proteinExistence type="predicted"/>
<dbReference type="InterPro" id="IPR051126">
    <property type="entry name" value="Thiosulfate_sulfurtransferase"/>
</dbReference>
<dbReference type="CDD" id="cd01449">
    <property type="entry name" value="TST_Repeat_2"/>
    <property type="match status" value="1"/>
</dbReference>
<reference evidence="3" key="1">
    <citation type="submission" date="2018-06" db="EMBL/GenBank/DDBJ databases">
        <authorList>
            <person name="Zhirakovskaya E."/>
        </authorList>
    </citation>
    <scope>NUCLEOTIDE SEQUENCE</scope>
</reference>
<evidence type="ECO:0000313" key="3">
    <source>
        <dbReference type="EMBL" id="VAW83849.1"/>
    </source>
</evidence>
<keyword evidence="1" id="KW-0677">Repeat</keyword>
<dbReference type="AlphaFoldDB" id="A0A3B0ZC73"/>
<dbReference type="GO" id="GO:0004792">
    <property type="term" value="F:thiosulfate-cyanide sulfurtransferase activity"/>
    <property type="evidence" value="ECO:0007669"/>
    <property type="project" value="UniProtKB-EC"/>
</dbReference>
<protein>
    <submittedName>
        <fullName evidence="3">Thiosulfate sulfurtransferase, rhodanese</fullName>
        <ecNumber evidence="3">2.8.1.1</ecNumber>
    </submittedName>
</protein>
<accession>A0A3B0ZC73</accession>
<dbReference type="InterPro" id="IPR001307">
    <property type="entry name" value="Thiosulphate_STrfase_CS"/>
</dbReference>
<dbReference type="InterPro" id="IPR036873">
    <property type="entry name" value="Rhodanese-like_dom_sf"/>
</dbReference>
<dbReference type="PROSITE" id="PS00380">
    <property type="entry name" value="RHODANESE_1"/>
    <property type="match status" value="1"/>
</dbReference>
<dbReference type="EMBL" id="UOFP01000009">
    <property type="protein sequence ID" value="VAW83849.1"/>
    <property type="molecule type" value="Genomic_DNA"/>
</dbReference>
<dbReference type="InterPro" id="IPR001763">
    <property type="entry name" value="Rhodanese-like_dom"/>
</dbReference>
<dbReference type="PROSITE" id="PS50206">
    <property type="entry name" value="RHODANESE_3"/>
    <property type="match status" value="2"/>
</dbReference>
<gene>
    <name evidence="3" type="ORF">MNBD_GAMMA18-510</name>
</gene>
<dbReference type="PANTHER" id="PTHR43855">
    <property type="entry name" value="THIOSULFATE SULFURTRANSFERASE"/>
    <property type="match status" value="1"/>
</dbReference>
<dbReference type="SMART" id="SM00450">
    <property type="entry name" value="RHOD"/>
    <property type="match status" value="2"/>
</dbReference>
<evidence type="ECO:0000256" key="1">
    <source>
        <dbReference type="ARBA" id="ARBA00022737"/>
    </source>
</evidence>
<feature type="domain" description="Rhodanese" evidence="2">
    <location>
        <begin position="36"/>
        <end position="129"/>
    </location>
</feature>
<feature type="domain" description="Rhodanese" evidence="2">
    <location>
        <begin position="159"/>
        <end position="272"/>
    </location>
</feature>
<sequence>MMTQPRLPVFIEADKLAKSLDHVPLQIIDMSALSYYDESHIPGAIHLEYSEIITQQPPISGGLPSIEQLNRLFSTIGLRNDTHIIAYDAEGSGKSARLFWTLAVCGFDNVSILNGGRHAWLAGGYPLNSEAIHWPESHFQLTVNPEAIADKAYILSHLNDPETVILDARSPAEYNGIDLRAARGGHIPGARNLDWTLTFDLQDNLRLKPIVEIEALLAERHINREQEIIVHCQSHQRSALIYAILKFLGYPKVRGYHGSWSEWGNCADTPIEV</sequence>
<evidence type="ECO:0000259" key="2">
    <source>
        <dbReference type="PROSITE" id="PS50206"/>
    </source>
</evidence>
<name>A0A3B0ZC73_9ZZZZ</name>
<dbReference type="Gene3D" id="3.40.250.10">
    <property type="entry name" value="Rhodanese-like domain"/>
    <property type="match status" value="2"/>
</dbReference>
<dbReference type="EC" id="2.8.1.1" evidence="3"/>
<organism evidence="3">
    <name type="scientific">hydrothermal vent metagenome</name>
    <dbReference type="NCBI Taxonomy" id="652676"/>
    <lineage>
        <taxon>unclassified sequences</taxon>
        <taxon>metagenomes</taxon>
        <taxon>ecological metagenomes</taxon>
    </lineage>
</organism>
<dbReference type="Pfam" id="PF00581">
    <property type="entry name" value="Rhodanese"/>
    <property type="match status" value="2"/>
</dbReference>
<dbReference type="CDD" id="cd01448">
    <property type="entry name" value="TST_Repeat_1"/>
    <property type="match status" value="1"/>
</dbReference>
<dbReference type="SUPFAM" id="SSF52821">
    <property type="entry name" value="Rhodanese/Cell cycle control phosphatase"/>
    <property type="match status" value="2"/>
</dbReference>